<evidence type="ECO:0000313" key="4">
    <source>
        <dbReference type="Proteomes" id="UP000030017"/>
    </source>
</evidence>
<dbReference type="Proteomes" id="UP000030017">
    <property type="component" value="Unassembled WGS sequence"/>
</dbReference>
<evidence type="ECO:0000313" key="3">
    <source>
        <dbReference type="EMBL" id="KGM51814.1"/>
    </source>
</evidence>
<name>A0A0A0EN51_9GAMM</name>
<reference evidence="3 4" key="1">
    <citation type="submission" date="2013-08" db="EMBL/GenBank/DDBJ databases">
        <title>Genome sequencing of Lysobacter.</title>
        <authorList>
            <person name="Zhang S."/>
            <person name="Wang G."/>
        </authorList>
    </citation>
    <scope>NUCLEOTIDE SEQUENCE [LARGE SCALE GENOMIC DNA]</scope>
    <source>
        <strain evidence="3 4">Ko07</strain>
    </source>
</reference>
<comment type="caution">
    <text evidence="3">The sequence shown here is derived from an EMBL/GenBank/DDBJ whole genome shotgun (WGS) entry which is preliminary data.</text>
</comment>
<keyword evidence="2" id="KW-0732">Signal</keyword>
<keyword evidence="4" id="KW-1185">Reference proteome</keyword>
<dbReference type="STRING" id="1122185.N792_09210"/>
<dbReference type="Pfam" id="PF10973">
    <property type="entry name" value="DUF2799"/>
    <property type="match status" value="1"/>
</dbReference>
<sequence>MRVIGVVVVFLLAVLQSGCATMTQSECLSGNWARVGYDDGVAGYPPSRLANHERACAAHGVGVDARTYLDARERGLDVYCTPYRGFSVGSNGQNYAGVCPVGLERDFLAGYEDGRYVYDARQLADQARSDVSSVEYRIRTLRKDIDRTRDRIGKPDVAEKDRETLRNELRRLRDDLRRAEDDLSHAERRQHMAERDLDHVMRRFAPAYGGSW</sequence>
<dbReference type="eggNOG" id="ENOG5032YRS">
    <property type="taxonomic scope" value="Bacteria"/>
</dbReference>
<protein>
    <recommendedName>
        <fullName evidence="5">DUF2799 domain-containing protein</fullName>
    </recommendedName>
</protein>
<dbReference type="EMBL" id="AVPS01000005">
    <property type="protein sequence ID" value="KGM51814.1"/>
    <property type="molecule type" value="Genomic_DNA"/>
</dbReference>
<proteinExistence type="predicted"/>
<gene>
    <name evidence="3" type="ORF">N792_09210</name>
</gene>
<dbReference type="SUPFAM" id="SSF57997">
    <property type="entry name" value="Tropomyosin"/>
    <property type="match status" value="1"/>
</dbReference>
<feature type="chain" id="PRO_5001962303" description="DUF2799 domain-containing protein" evidence="2">
    <location>
        <begin position="21"/>
        <end position="212"/>
    </location>
</feature>
<dbReference type="AlphaFoldDB" id="A0A0A0EN51"/>
<evidence type="ECO:0000256" key="1">
    <source>
        <dbReference type="SAM" id="Coils"/>
    </source>
</evidence>
<organism evidence="3 4">
    <name type="scientific">Lysobacter concretionis Ko07 = DSM 16239</name>
    <dbReference type="NCBI Taxonomy" id="1122185"/>
    <lineage>
        <taxon>Bacteria</taxon>
        <taxon>Pseudomonadati</taxon>
        <taxon>Pseudomonadota</taxon>
        <taxon>Gammaproteobacteria</taxon>
        <taxon>Lysobacterales</taxon>
        <taxon>Lysobacteraceae</taxon>
        <taxon>Novilysobacter</taxon>
    </lineage>
</organism>
<keyword evidence="1" id="KW-0175">Coiled coil</keyword>
<feature type="signal peptide" evidence="2">
    <location>
        <begin position="1"/>
        <end position="20"/>
    </location>
</feature>
<feature type="coiled-coil region" evidence="1">
    <location>
        <begin position="162"/>
        <end position="196"/>
    </location>
</feature>
<evidence type="ECO:0008006" key="5">
    <source>
        <dbReference type="Google" id="ProtNLM"/>
    </source>
</evidence>
<accession>A0A0A0EN51</accession>
<dbReference type="InterPro" id="IPR021242">
    <property type="entry name" value="DUF2799"/>
</dbReference>
<evidence type="ECO:0000256" key="2">
    <source>
        <dbReference type="SAM" id="SignalP"/>
    </source>
</evidence>